<keyword evidence="6" id="KW-1185">Reference proteome</keyword>
<gene>
    <name evidence="5" type="ORF">ACFS6J_09720</name>
</gene>
<dbReference type="PROSITE" id="PS01124">
    <property type="entry name" value="HTH_ARAC_FAMILY_2"/>
    <property type="match status" value="1"/>
</dbReference>
<sequence>MNEPIHYHENFELVFLSNARGVTRRVGDHVSELRTDHELVLIGPNLPHGWDRVRGGEKTIKEFAIQWPNDLFDDKLLRRHQFSDLRHLLDRSNRGLAFSQPTIQAVRLRIESIQWSDNFDTFLELIGLLHQLALDRENTTLSRRLYQEHIAIKANCLRTEKALAYMKQHYGQNISLANLADLVNMTEGAFSRFIKKKTGQSFIETLTNIRINRAVRLLVETSLSVNEIAFQCGFQNLSNFNRLFKKAEGLTPTQFRAKFMP</sequence>
<dbReference type="InterPro" id="IPR009057">
    <property type="entry name" value="Homeodomain-like_sf"/>
</dbReference>
<dbReference type="Proteomes" id="UP001597560">
    <property type="component" value="Unassembled WGS sequence"/>
</dbReference>
<proteinExistence type="predicted"/>
<dbReference type="InterPro" id="IPR020449">
    <property type="entry name" value="Tscrpt_reg_AraC-type_HTH"/>
</dbReference>
<dbReference type="PANTHER" id="PTHR43280:SF27">
    <property type="entry name" value="TRANSCRIPTIONAL REGULATOR MTLR"/>
    <property type="match status" value="1"/>
</dbReference>
<evidence type="ECO:0000313" key="5">
    <source>
        <dbReference type="EMBL" id="MFD2962061.1"/>
    </source>
</evidence>
<evidence type="ECO:0000256" key="2">
    <source>
        <dbReference type="ARBA" id="ARBA00023125"/>
    </source>
</evidence>
<reference evidence="6" key="1">
    <citation type="journal article" date="2019" name="Int. J. Syst. Evol. Microbiol.">
        <title>The Global Catalogue of Microorganisms (GCM) 10K type strain sequencing project: providing services to taxonomists for standard genome sequencing and annotation.</title>
        <authorList>
            <consortium name="The Broad Institute Genomics Platform"/>
            <consortium name="The Broad Institute Genome Sequencing Center for Infectious Disease"/>
            <person name="Wu L."/>
            <person name="Ma J."/>
        </authorList>
    </citation>
    <scope>NUCLEOTIDE SEQUENCE [LARGE SCALE GENOMIC DNA]</scope>
    <source>
        <strain evidence="6">KCTC 23098</strain>
    </source>
</reference>
<dbReference type="InterPro" id="IPR018062">
    <property type="entry name" value="HTH_AraC-typ_CS"/>
</dbReference>
<dbReference type="SUPFAM" id="SSF46689">
    <property type="entry name" value="Homeodomain-like"/>
    <property type="match status" value="2"/>
</dbReference>
<dbReference type="RefSeq" id="WP_377610307.1">
    <property type="nucleotide sequence ID" value="NZ_JAHVDN010000002.1"/>
</dbReference>
<comment type="caution">
    <text evidence="5">The sequence shown here is derived from an EMBL/GenBank/DDBJ whole genome shotgun (WGS) entry which is preliminary data.</text>
</comment>
<evidence type="ECO:0000259" key="4">
    <source>
        <dbReference type="PROSITE" id="PS01124"/>
    </source>
</evidence>
<keyword evidence="2" id="KW-0238">DNA-binding</keyword>
<evidence type="ECO:0000313" key="6">
    <source>
        <dbReference type="Proteomes" id="UP001597560"/>
    </source>
</evidence>
<dbReference type="InterPro" id="IPR018060">
    <property type="entry name" value="HTH_AraC"/>
</dbReference>
<name>A0ABW6AY38_9SPHI</name>
<keyword evidence="1" id="KW-0805">Transcription regulation</keyword>
<evidence type="ECO:0000256" key="3">
    <source>
        <dbReference type="ARBA" id="ARBA00023163"/>
    </source>
</evidence>
<dbReference type="PANTHER" id="PTHR43280">
    <property type="entry name" value="ARAC-FAMILY TRANSCRIPTIONAL REGULATOR"/>
    <property type="match status" value="1"/>
</dbReference>
<protein>
    <submittedName>
        <fullName evidence="5">Helix-turn-helix domain-containing protein</fullName>
    </submittedName>
</protein>
<dbReference type="Pfam" id="PF12833">
    <property type="entry name" value="HTH_18"/>
    <property type="match status" value="1"/>
</dbReference>
<accession>A0ABW6AY38</accession>
<feature type="domain" description="HTH araC/xylS-type" evidence="4">
    <location>
        <begin position="160"/>
        <end position="258"/>
    </location>
</feature>
<dbReference type="EMBL" id="JBHUPA010000006">
    <property type="protein sequence ID" value="MFD2962061.1"/>
    <property type="molecule type" value="Genomic_DNA"/>
</dbReference>
<organism evidence="5 6">
    <name type="scientific">Olivibacter jilunii</name>
    <dbReference type="NCBI Taxonomy" id="985016"/>
    <lineage>
        <taxon>Bacteria</taxon>
        <taxon>Pseudomonadati</taxon>
        <taxon>Bacteroidota</taxon>
        <taxon>Sphingobacteriia</taxon>
        <taxon>Sphingobacteriales</taxon>
        <taxon>Sphingobacteriaceae</taxon>
        <taxon>Olivibacter</taxon>
    </lineage>
</organism>
<dbReference type="PROSITE" id="PS00041">
    <property type="entry name" value="HTH_ARAC_FAMILY_1"/>
    <property type="match status" value="1"/>
</dbReference>
<keyword evidence="3" id="KW-0804">Transcription</keyword>
<dbReference type="SMART" id="SM00342">
    <property type="entry name" value="HTH_ARAC"/>
    <property type="match status" value="1"/>
</dbReference>
<evidence type="ECO:0000256" key="1">
    <source>
        <dbReference type="ARBA" id="ARBA00023015"/>
    </source>
</evidence>
<dbReference type="Gene3D" id="1.10.10.60">
    <property type="entry name" value="Homeodomain-like"/>
    <property type="match status" value="2"/>
</dbReference>
<dbReference type="PRINTS" id="PR00032">
    <property type="entry name" value="HTHARAC"/>
</dbReference>